<keyword evidence="3" id="KW-1185">Reference proteome</keyword>
<dbReference type="EMBL" id="QZWG01000018">
    <property type="protein sequence ID" value="RZB51242.1"/>
    <property type="molecule type" value="Genomic_DNA"/>
</dbReference>
<feature type="signal peptide" evidence="1">
    <location>
        <begin position="1"/>
        <end position="16"/>
    </location>
</feature>
<feature type="chain" id="PRO_5019162284" evidence="1">
    <location>
        <begin position="17"/>
        <end position="161"/>
    </location>
</feature>
<sequence length="161" mass="18166">MTIAVSLSGAAILAVGMHLSYVNVEPQRARTRDRDAFVMETLNKKYGYTSPYEKLARNGSSVERSQESSMRENYARARNDLNRYLKCYMSSFILNVKNRISKLLQLKLGKVKIALAESSLLRSFANSRDADSEFYMTALHVSAVGGQWKIVEKLVQHVPAQ</sequence>
<evidence type="ECO:0000313" key="2">
    <source>
        <dbReference type="EMBL" id="RZB51242.1"/>
    </source>
</evidence>
<organism evidence="2 3">
    <name type="scientific">Glycine soja</name>
    <name type="common">Wild soybean</name>
    <dbReference type="NCBI Taxonomy" id="3848"/>
    <lineage>
        <taxon>Eukaryota</taxon>
        <taxon>Viridiplantae</taxon>
        <taxon>Streptophyta</taxon>
        <taxon>Embryophyta</taxon>
        <taxon>Tracheophyta</taxon>
        <taxon>Spermatophyta</taxon>
        <taxon>Magnoliopsida</taxon>
        <taxon>eudicotyledons</taxon>
        <taxon>Gunneridae</taxon>
        <taxon>Pentapetalae</taxon>
        <taxon>rosids</taxon>
        <taxon>fabids</taxon>
        <taxon>Fabales</taxon>
        <taxon>Fabaceae</taxon>
        <taxon>Papilionoideae</taxon>
        <taxon>50 kb inversion clade</taxon>
        <taxon>NPAAA clade</taxon>
        <taxon>indigoferoid/millettioid clade</taxon>
        <taxon>Phaseoleae</taxon>
        <taxon>Glycine</taxon>
        <taxon>Glycine subgen. Soja</taxon>
    </lineage>
</organism>
<comment type="caution">
    <text evidence="2">The sequence shown here is derived from an EMBL/GenBank/DDBJ whole genome shotgun (WGS) entry which is preliminary data.</text>
</comment>
<evidence type="ECO:0000313" key="3">
    <source>
        <dbReference type="Proteomes" id="UP000289340"/>
    </source>
</evidence>
<dbReference type="Proteomes" id="UP000289340">
    <property type="component" value="Chromosome 18"/>
</dbReference>
<gene>
    <name evidence="2" type="ORF">D0Y65_047878</name>
</gene>
<proteinExistence type="predicted"/>
<accession>A0A445FQT1</accession>
<reference evidence="2 3" key="1">
    <citation type="submission" date="2018-09" db="EMBL/GenBank/DDBJ databases">
        <title>A high-quality reference genome of wild soybean provides a powerful tool to mine soybean genomes.</title>
        <authorList>
            <person name="Xie M."/>
            <person name="Chung C.Y.L."/>
            <person name="Li M.-W."/>
            <person name="Wong F.-L."/>
            <person name="Chan T.-F."/>
            <person name="Lam H.-M."/>
        </authorList>
    </citation>
    <scope>NUCLEOTIDE SEQUENCE [LARGE SCALE GENOMIC DNA]</scope>
    <source>
        <strain evidence="3">cv. W05</strain>
        <tissue evidence="2">Hypocotyl of etiolated seedlings</tissue>
    </source>
</reference>
<evidence type="ECO:0000256" key="1">
    <source>
        <dbReference type="SAM" id="SignalP"/>
    </source>
</evidence>
<name>A0A445FQT1_GLYSO</name>
<protein>
    <submittedName>
        <fullName evidence="2">Uncharacterized protein</fullName>
    </submittedName>
</protein>
<dbReference type="AlphaFoldDB" id="A0A445FQT1"/>
<keyword evidence="1" id="KW-0732">Signal</keyword>